<comment type="caution">
    <text evidence="2">The sequence shown here is derived from an EMBL/GenBank/DDBJ whole genome shotgun (WGS) entry which is preliminary data.</text>
</comment>
<keyword evidence="3" id="KW-1185">Reference proteome</keyword>
<dbReference type="InterPro" id="IPR025953">
    <property type="entry name" value="YlbD_coat"/>
</dbReference>
<evidence type="ECO:0000313" key="3">
    <source>
        <dbReference type="Proteomes" id="UP001597451"/>
    </source>
</evidence>
<proteinExistence type="predicted"/>
<keyword evidence="2" id="KW-0946">Virion</keyword>
<accession>A0ABW5PY36</accession>
<dbReference type="Proteomes" id="UP001597451">
    <property type="component" value="Unassembled WGS sequence"/>
</dbReference>
<reference evidence="3" key="1">
    <citation type="journal article" date="2019" name="Int. J. Syst. Evol. Microbiol.">
        <title>The Global Catalogue of Microorganisms (GCM) 10K type strain sequencing project: providing services to taxonomists for standard genome sequencing and annotation.</title>
        <authorList>
            <consortium name="The Broad Institute Genomics Platform"/>
            <consortium name="The Broad Institute Genome Sequencing Center for Infectious Disease"/>
            <person name="Wu L."/>
            <person name="Ma J."/>
        </authorList>
    </citation>
    <scope>NUCLEOTIDE SEQUENCE [LARGE SCALE GENOMIC DNA]</scope>
    <source>
        <strain evidence="3">TISTR 1858</strain>
    </source>
</reference>
<dbReference type="RefSeq" id="WP_379560965.1">
    <property type="nucleotide sequence ID" value="NZ_JBHUMX010000013.1"/>
</dbReference>
<keyword evidence="2" id="KW-0167">Capsid protein</keyword>
<feature type="region of interest" description="Disordered" evidence="1">
    <location>
        <begin position="120"/>
        <end position="139"/>
    </location>
</feature>
<organism evidence="2 3">
    <name type="scientific">Oceanobacillus kapialis</name>
    <dbReference type="NCBI Taxonomy" id="481353"/>
    <lineage>
        <taxon>Bacteria</taxon>
        <taxon>Bacillati</taxon>
        <taxon>Bacillota</taxon>
        <taxon>Bacilli</taxon>
        <taxon>Bacillales</taxon>
        <taxon>Bacillaceae</taxon>
        <taxon>Oceanobacillus</taxon>
    </lineage>
</organism>
<protein>
    <submittedName>
        <fullName evidence="2">Spore coat protein YlbD</fullName>
    </submittedName>
</protein>
<evidence type="ECO:0000256" key="1">
    <source>
        <dbReference type="SAM" id="MobiDB-lite"/>
    </source>
</evidence>
<evidence type="ECO:0000313" key="2">
    <source>
        <dbReference type="EMBL" id="MFD2628272.1"/>
    </source>
</evidence>
<dbReference type="Pfam" id="PF14071">
    <property type="entry name" value="YlbD_coat"/>
    <property type="match status" value="1"/>
</dbReference>
<sequence length="139" mass="16361">MSDKLHPSVVEFKAFINKHPALIRNIRKNGRSWQEYYEQWALLGEEDPIWLEYKEKEEGSDTKEQQSEKQDENGTSEKNKELFANLIKMTENMDLNKVQKQINSFNNTISIIQELIGQFQQTDTTSKPTEKNGFGWFKD</sequence>
<gene>
    <name evidence="2" type="primary">ylbD</name>
    <name evidence="2" type="ORF">ACFSUN_05690</name>
</gene>
<name>A0ABW5PY36_9BACI</name>
<dbReference type="EMBL" id="JBHUMX010000013">
    <property type="protein sequence ID" value="MFD2628272.1"/>
    <property type="molecule type" value="Genomic_DNA"/>
</dbReference>
<feature type="region of interest" description="Disordered" evidence="1">
    <location>
        <begin position="53"/>
        <end position="80"/>
    </location>
</feature>